<sequence length="473" mass="50644">MVSAMHGLGYEPVYKGVIAGLQGGSVSYFEALKVLVRALDTSGESVERAQGIGERIGPEGGTSINGEQLLLAQLGLYEIEGMAAGVIGDISWNEGQSEAIASKFFREKGESIAQQCMRVLYNLRQSRLDVNPLKERNPDIICHVSNAIVALADAIALMRGAHTLATGNVVVEESSEVTETKRRIMRCINASYSAVSSIPYASLCSSIETFYCGGPGEKIREMAYAILKEASALSDLIRDNEGEVSRKSVSGAFFVAEGLLQRIAKLPVLDCSTTAFCTSVVRAAMKCAYDEHKRNTEGTHQSDNEVGAGHCLSIMLVEAAANACNLDSSMSAVVEASNSVERCKIVLHDLMGMIGISLATLRDRSLDQVKSLGNANVLSYITGLVADALLLLEAIDVSSLPNPELHGELLNNVRKTLCETASICIKQQCAGSPEYSVPAECDCDNPQEWDFPSTNVEAAYPSVVADSMGYHIP</sequence>
<comment type="caution">
    <text evidence="1">The sequence shown here is derived from an EMBL/GenBank/DDBJ whole genome shotgun (WGS) entry which is preliminary data.</text>
</comment>
<dbReference type="Proteomes" id="UP000033722">
    <property type="component" value="Unassembled WGS sequence"/>
</dbReference>
<evidence type="ECO:0000313" key="2">
    <source>
        <dbReference type="Proteomes" id="UP000033722"/>
    </source>
</evidence>
<dbReference type="PATRIC" id="fig|1359157.3.peg.738"/>
<accession>A0A0F3Q0G5</accession>
<protein>
    <recommendedName>
        <fullName evidence="3">HGE-14 protein</fullName>
    </recommendedName>
</protein>
<gene>
    <name evidence="1" type="ORF">APHCRT_0959</name>
</gene>
<name>A0A0F3Q0G5_ANAPH</name>
<evidence type="ECO:0008006" key="3">
    <source>
        <dbReference type="Google" id="ProtNLM"/>
    </source>
</evidence>
<evidence type="ECO:0000313" key="1">
    <source>
        <dbReference type="EMBL" id="KJV85747.1"/>
    </source>
</evidence>
<organism evidence="1 2">
    <name type="scientific">Anaplasma phagocytophilum str. CRT53-1</name>
    <dbReference type="NCBI Taxonomy" id="1359157"/>
    <lineage>
        <taxon>Bacteria</taxon>
        <taxon>Pseudomonadati</taxon>
        <taxon>Pseudomonadota</taxon>
        <taxon>Alphaproteobacteria</taxon>
        <taxon>Rickettsiales</taxon>
        <taxon>Anaplasmataceae</taxon>
        <taxon>Anaplasma</taxon>
        <taxon>phagocytophilum group</taxon>
    </lineage>
</organism>
<dbReference type="RefSeq" id="WP_045880696.1">
    <property type="nucleotide sequence ID" value="NZ_LAOD01000021.1"/>
</dbReference>
<dbReference type="AlphaFoldDB" id="A0A0F3Q0G5"/>
<reference evidence="1 2" key="1">
    <citation type="submission" date="2015-01" db="EMBL/GenBank/DDBJ databases">
        <title>Genome Sequencing of Rickettsiales.</title>
        <authorList>
            <person name="Daugherty S.C."/>
            <person name="Su Q."/>
            <person name="Abolude K."/>
            <person name="Beier-Sexton M."/>
            <person name="Carlyon J.A."/>
            <person name="Carter R."/>
            <person name="Day N.P."/>
            <person name="Dumler S.J."/>
            <person name="Dyachenko V."/>
            <person name="Godinez A."/>
            <person name="Kurtti T.J."/>
            <person name="Lichay M."/>
            <person name="Mullins K.E."/>
            <person name="Ott S."/>
            <person name="Pappas-Brown V."/>
            <person name="Paris D.H."/>
            <person name="Patel P."/>
            <person name="Richards A.L."/>
            <person name="Sadzewicz L."/>
            <person name="Sears K."/>
            <person name="Seidman D."/>
            <person name="Sengamalay N."/>
            <person name="Stenos J."/>
            <person name="Tallon L.J."/>
            <person name="Vincent G."/>
            <person name="Fraser C.M."/>
            <person name="Munderloh U."/>
            <person name="Dunning-Hotopp J.C."/>
        </authorList>
    </citation>
    <scope>NUCLEOTIDE SEQUENCE [LARGE SCALE GENOMIC DNA]</scope>
    <source>
        <strain evidence="1 2">CRT53-1</strain>
    </source>
</reference>
<dbReference type="EMBL" id="LAOD01000021">
    <property type="protein sequence ID" value="KJV85747.1"/>
    <property type="molecule type" value="Genomic_DNA"/>
</dbReference>
<proteinExistence type="predicted"/>